<gene>
    <name evidence="2" type="ORF">EV645_2844</name>
</gene>
<dbReference type="EMBL" id="SHKR01000011">
    <property type="protein sequence ID" value="RZU20607.1"/>
    <property type="molecule type" value="Genomic_DNA"/>
</dbReference>
<proteinExistence type="predicted"/>
<name>A0A4Q7XBK1_9ACTN</name>
<protein>
    <recommendedName>
        <fullName evidence="1">Glyoxalase-like domain-containing protein</fullName>
    </recommendedName>
</protein>
<reference evidence="2 3" key="1">
    <citation type="journal article" date="2015" name="Stand. Genomic Sci.">
        <title>Genomic Encyclopedia of Bacterial and Archaeal Type Strains, Phase III: the genomes of soil and plant-associated and newly described type strains.</title>
        <authorList>
            <person name="Whitman W.B."/>
            <person name="Woyke T."/>
            <person name="Klenk H.P."/>
            <person name="Zhou Y."/>
            <person name="Lilburn T.G."/>
            <person name="Beck B.J."/>
            <person name="De Vos P."/>
            <person name="Vandamme P."/>
            <person name="Eisen J.A."/>
            <person name="Garrity G."/>
            <person name="Hugenholtz P."/>
            <person name="Kyrpides N.C."/>
        </authorList>
    </citation>
    <scope>NUCLEOTIDE SEQUENCE [LARGE SCALE GENOMIC DNA]</scope>
    <source>
        <strain evidence="2 3">VKM Ac-2540</strain>
    </source>
</reference>
<evidence type="ECO:0000313" key="2">
    <source>
        <dbReference type="EMBL" id="RZU20607.1"/>
    </source>
</evidence>
<dbReference type="Pfam" id="PF18029">
    <property type="entry name" value="Glyoxalase_6"/>
    <property type="match status" value="2"/>
</dbReference>
<dbReference type="InterPro" id="IPR029068">
    <property type="entry name" value="Glyas_Bleomycin-R_OHBP_Dase"/>
</dbReference>
<dbReference type="InterPro" id="IPR041581">
    <property type="entry name" value="Glyoxalase_6"/>
</dbReference>
<dbReference type="SUPFAM" id="SSF54593">
    <property type="entry name" value="Glyoxalase/Bleomycin resistance protein/Dihydroxybiphenyl dioxygenase"/>
    <property type="match status" value="2"/>
</dbReference>
<sequence>MSLMIRNVVFACPGNTPESYDRGARPVADFYAELLGMEIVREDWIIVGSEASDLYLAFGDGPIDYQPPGWPDGAQQMHLDIAVPSFVAPPGARLLRDNGEWQVYADPIGHPFCLYSEPTERAEIRRIVLDCPDPRALAAFYSALLDRPARLLDTPSRVVLAGTPELAFQRSAAPAPRWPDPAYPQQVHLDLLTADVPAARAHALSVGAEALQTSGEYHHVYADPAGHPFCI</sequence>
<dbReference type="Proteomes" id="UP000292027">
    <property type="component" value="Unassembled WGS sequence"/>
</dbReference>
<organism evidence="2 3">
    <name type="scientific">Kribbella rubisoli</name>
    <dbReference type="NCBI Taxonomy" id="3075929"/>
    <lineage>
        <taxon>Bacteria</taxon>
        <taxon>Bacillati</taxon>
        <taxon>Actinomycetota</taxon>
        <taxon>Actinomycetes</taxon>
        <taxon>Propionibacteriales</taxon>
        <taxon>Kribbellaceae</taxon>
        <taxon>Kribbella</taxon>
    </lineage>
</organism>
<dbReference type="PANTHER" id="PTHR35908">
    <property type="entry name" value="HYPOTHETICAL FUSION PROTEIN"/>
    <property type="match status" value="1"/>
</dbReference>
<comment type="caution">
    <text evidence="2">The sequence shown here is derived from an EMBL/GenBank/DDBJ whole genome shotgun (WGS) entry which is preliminary data.</text>
</comment>
<dbReference type="CDD" id="cd06587">
    <property type="entry name" value="VOC"/>
    <property type="match status" value="1"/>
</dbReference>
<dbReference type="AlphaFoldDB" id="A0A4Q7XBK1"/>
<dbReference type="OrthoDB" id="3212826at2"/>
<feature type="domain" description="Glyoxalase-like" evidence="1">
    <location>
        <begin position="23"/>
        <end position="114"/>
    </location>
</feature>
<accession>A0A4Q7XBK1</accession>
<dbReference type="Gene3D" id="3.10.180.10">
    <property type="entry name" value="2,3-Dihydroxybiphenyl 1,2-Dioxygenase, domain 1"/>
    <property type="match status" value="2"/>
</dbReference>
<evidence type="ECO:0000259" key="1">
    <source>
        <dbReference type="Pfam" id="PF18029"/>
    </source>
</evidence>
<evidence type="ECO:0000313" key="3">
    <source>
        <dbReference type="Proteomes" id="UP000292027"/>
    </source>
</evidence>
<keyword evidence="3" id="KW-1185">Reference proteome</keyword>
<feature type="domain" description="Glyoxalase-like" evidence="1">
    <location>
        <begin position="127"/>
        <end position="231"/>
    </location>
</feature>
<dbReference type="PANTHER" id="PTHR35908:SF1">
    <property type="entry name" value="CONSERVED PROTEIN"/>
    <property type="match status" value="1"/>
</dbReference>